<protein>
    <submittedName>
        <fullName evidence="1">Uncharacterized protein</fullName>
    </submittedName>
</protein>
<evidence type="ECO:0000313" key="1">
    <source>
        <dbReference type="EMBL" id="OAE96997.1"/>
    </source>
</evidence>
<organism evidence="1 2">
    <name type="scientific">Bradyrhizobium centrolobii</name>
    <dbReference type="NCBI Taxonomy" id="1505087"/>
    <lineage>
        <taxon>Bacteria</taxon>
        <taxon>Pseudomonadati</taxon>
        <taxon>Pseudomonadota</taxon>
        <taxon>Alphaproteobacteria</taxon>
        <taxon>Hyphomicrobiales</taxon>
        <taxon>Nitrobacteraceae</taxon>
        <taxon>Bradyrhizobium</taxon>
    </lineage>
</organism>
<comment type="caution">
    <text evidence="1">The sequence shown here is derived from an EMBL/GenBank/DDBJ whole genome shotgun (WGS) entry which is preliminary data.</text>
</comment>
<name>A0A176Y836_9BRAD</name>
<accession>A0A176Y836</accession>
<dbReference type="Proteomes" id="UP000076959">
    <property type="component" value="Unassembled WGS sequence"/>
</dbReference>
<dbReference type="RefSeq" id="WP_063709000.1">
    <property type="nucleotide sequence ID" value="NZ_LUUB01000128.1"/>
</dbReference>
<proteinExistence type="predicted"/>
<dbReference type="OrthoDB" id="8236643at2"/>
<evidence type="ECO:0000313" key="2">
    <source>
        <dbReference type="Proteomes" id="UP000076959"/>
    </source>
</evidence>
<gene>
    <name evidence="1" type="ORF">AYJ54_36165</name>
</gene>
<dbReference type="AlphaFoldDB" id="A0A176Y836"/>
<sequence length="70" mass="7979">MEQIAERRSKMTFDPEEIVTLYGQGQMPLRTAVQRVVAQKLHGLDATIFREAQPSLLDHEQIAKLAAEWS</sequence>
<reference evidence="1 2" key="1">
    <citation type="submission" date="2016-03" db="EMBL/GenBank/DDBJ databases">
        <title>Draft Genome Sequence of the Strain BR 10245 (Bradyrhizobium sp.) isolated from nodules of Centrolobium paraense.</title>
        <authorList>
            <person name="Simoes-Araujo J.L.Sr."/>
            <person name="Barauna A.C."/>
            <person name="Silva K."/>
            <person name="Zilli J.E."/>
        </authorList>
    </citation>
    <scope>NUCLEOTIDE SEQUENCE [LARGE SCALE GENOMIC DNA]</scope>
    <source>
        <strain evidence="1 2">BR 10245</strain>
    </source>
</reference>
<dbReference type="EMBL" id="LUUB01000128">
    <property type="protein sequence ID" value="OAE96997.1"/>
    <property type="molecule type" value="Genomic_DNA"/>
</dbReference>
<keyword evidence="2" id="KW-1185">Reference proteome</keyword>